<organism evidence="4 5">
    <name type="scientific">Methylobacterium dankookense</name>
    <dbReference type="NCBI Taxonomy" id="560405"/>
    <lineage>
        <taxon>Bacteria</taxon>
        <taxon>Pseudomonadati</taxon>
        <taxon>Pseudomonadota</taxon>
        <taxon>Alphaproteobacteria</taxon>
        <taxon>Hyphomicrobiales</taxon>
        <taxon>Methylobacteriaceae</taxon>
        <taxon>Methylobacterium</taxon>
    </lineage>
</organism>
<reference evidence="3" key="3">
    <citation type="submission" date="2021-08" db="EMBL/GenBank/DDBJ databases">
        <authorList>
            <person name="Tani A."/>
            <person name="Ola A."/>
            <person name="Ogura Y."/>
            <person name="Katsura K."/>
            <person name="Hayashi T."/>
        </authorList>
    </citation>
    <scope>NUCLEOTIDE SEQUENCE</scope>
    <source>
        <strain evidence="3">DSM 22415</strain>
    </source>
</reference>
<keyword evidence="6" id="KW-1185">Reference proteome</keyword>
<keyword evidence="2" id="KW-1133">Transmembrane helix</keyword>
<dbReference type="Proteomes" id="UP001055303">
    <property type="component" value="Unassembled WGS sequence"/>
</dbReference>
<accession>A0A564FV94</accession>
<reference evidence="3" key="2">
    <citation type="journal article" date="2021" name="Front. Microbiol.">
        <title>Comprehensive Comparative Genomics and Phenotyping of Methylobacterium Species.</title>
        <authorList>
            <person name="Alessa O."/>
            <person name="Ogura Y."/>
            <person name="Fujitani Y."/>
            <person name="Takami H."/>
            <person name="Hayashi T."/>
            <person name="Sahin N."/>
            <person name="Tani A."/>
        </authorList>
    </citation>
    <scope>NUCLEOTIDE SEQUENCE</scope>
    <source>
        <strain evidence="3">DSM 22415</strain>
    </source>
</reference>
<keyword evidence="2" id="KW-0812">Transmembrane</keyword>
<dbReference type="EMBL" id="BPQI01000051">
    <property type="protein sequence ID" value="GJD56210.1"/>
    <property type="molecule type" value="Genomic_DNA"/>
</dbReference>
<dbReference type="Proteomes" id="UP000401717">
    <property type="component" value="Unassembled WGS sequence"/>
</dbReference>
<evidence type="ECO:0000313" key="3">
    <source>
        <dbReference type="EMBL" id="GJD56210.1"/>
    </source>
</evidence>
<evidence type="ECO:0000313" key="4">
    <source>
        <dbReference type="EMBL" id="VUF11784.1"/>
    </source>
</evidence>
<feature type="region of interest" description="Disordered" evidence="1">
    <location>
        <begin position="1"/>
        <end position="30"/>
    </location>
</feature>
<gene>
    <name evidence="3" type="ORF">IFDJLNFL_2105</name>
    <name evidence="4" type="ORF">MTDSW087_01468</name>
</gene>
<feature type="transmembrane region" description="Helical" evidence="2">
    <location>
        <begin position="38"/>
        <end position="59"/>
    </location>
</feature>
<reference evidence="4 5" key="1">
    <citation type="submission" date="2019-06" db="EMBL/GenBank/DDBJ databases">
        <authorList>
            <person name="Rodrigo-Torres L."/>
            <person name="Arahal R. D."/>
            <person name="Lucena T."/>
        </authorList>
    </citation>
    <scope>NUCLEOTIDE SEQUENCE [LARGE SCALE GENOMIC DNA]</scope>
    <source>
        <strain evidence="4 5">SW08-7</strain>
    </source>
</reference>
<evidence type="ECO:0000313" key="5">
    <source>
        <dbReference type="Proteomes" id="UP000401717"/>
    </source>
</evidence>
<dbReference type="AlphaFoldDB" id="A0A564FV94"/>
<evidence type="ECO:0000256" key="2">
    <source>
        <dbReference type="SAM" id="Phobius"/>
    </source>
</evidence>
<protein>
    <submittedName>
        <fullName evidence="4">Uncharacterized protein</fullName>
    </submittedName>
</protein>
<dbReference type="EMBL" id="CABFVH010000006">
    <property type="protein sequence ID" value="VUF11784.1"/>
    <property type="molecule type" value="Genomic_DNA"/>
</dbReference>
<proteinExistence type="predicted"/>
<evidence type="ECO:0000256" key="1">
    <source>
        <dbReference type="SAM" id="MobiDB-lite"/>
    </source>
</evidence>
<keyword evidence="2" id="KW-0472">Membrane</keyword>
<name>A0A564FV94_9HYPH</name>
<evidence type="ECO:0000313" key="6">
    <source>
        <dbReference type="Proteomes" id="UP001055303"/>
    </source>
</evidence>
<sequence length="61" mass="6728">MRDDGPRTSQSPSRRRHPVSRTDPHAAERRPSLFRSGLALRLVLAAGLAAPLWLAILWATA</sequence>
<feature type="compositionally biased region" description="Basic and acidic residues" evidence="1">
    <location>
        <begin position="20"/>
        <end position="30"/>
    </location>
</feature>